<dbReference type="PANTHER" id="PTHR48081:SF8">
    <property type="entry name" value="ALPHA_BETA HYDROLASE FOLD-3 DOMAIN-CONTAINING PROTEIN-RELATED"/>
    <property type="match status" value="1"/>
</dbReference>
<dbReference type="OrthoDB" id="408631at2759"/>
<dbReference type="InterPro" id="IPR050300">
    <property type="entry name" value="GDXG_lipolytic_enzyme"/>
</dbReference>
<evidence type="ECO:0000313" key="4">
    <source>
        <dbReference type="Proteomes" id="UP000717696"/>
    </source>
</evidence>
<dbReference type="Pfam" id="PF07859">
    <property type="entry name" value="Abhydrolase_3"/>
    <property type="match status" value="1"/>
</dbReference>
<evidence type="ECO:0000256" key="1">
    <source>
        <dbReference type="ARBA" id="ARBA00022801"/>
    </source>
</evidence>
<protein>
    <submittedName>
        <fullName evidence="3">Alpha/Beta hydrolase protein</fullName>
    </submittedName>
</protein>
<feature type="domain" description="Alpha/beta hydrolase fold-3" evidence="2">
    <location>
        <begin position="93"/>
        <end position="273"/>
    </location>
</feature>
<accession>A0A9P9DHS6</accession>
<dbReference type="InterPro" id="IPR029058">
    <property type="entry name" value="AB_hydrolase_fold"/>
</dbReference>
<evidence type="ECO:0000313" key="3">
    <source>
        <dbReference type="EMBL" id="KAH7119488.1"/>
    </source>
</evidence>
<reference evidence="3" key="1">
    <citation type="journal article" date="2021" name="Nat. Commun.">
        <title>Genetic determinants of endophytism in the Arabidopsis root mycobiome.</title>
        <authorList>
            <person name="Mesny F."/>
            <person name="Miyauchi S."/>
            <person name="Thiergart T."/>
            <person name="Pickel B."/>
            <person name="Atanasova L."/>
            <person name="Karlsson M."/>
            <person name="Huettel B."/>
            <person name="Barry K.W."/>
            <person name="Haridas S."/>
            <person name="Chen C."/>
            <person name="Bauer D."/>
            <person name="Andreopoulos W."/>
            <person name="Pangilinan J."/>
            <person name="LaButti K."/>
            <person name="Riley R."/>
            <person name="Lipzen A."/>
            <person name="Clum A."/>
            <person name="Drula E."/>
            <person name="Henrissat B."/>
            <person name="Kohler A."/>
            <person name="Grigoriev I.V."/>
            <person name="Martin F.M."/>
            <person name="Hacquard S."/>
        </authorList>
    </citation>
    <scope>NUCLEOTIDE SEQUENCE</scope>
    <source>
        <strain evidence="3">MPI-CAGE-AT-0021</strain>
    </source>
</reference>
<dbReference type="SUPFAM" id="SSF53474">
    <property type="entry name" value="alpha/beta-Hydrolases"/>
    <property type="match status" value="1"/>
</dbReference>
<dbReference type="Proteomes" id="UP000717696">
    <property type="component" value="Unassembled WGS sequence"/>
</dbReference>
<dbReference type="Gene3D" id="3.40.50.1820">
    <property type="entry name" value="alpha/beta hydrolase"/>
    <property type="match status" value="1"/>
</dbReference>
<keyword evidence="4" id="KW-1185">Reference proteome</keyword>
<sequence>MRPSGKAVEQTGKMDPELHQILQLIPSPPPDWSNLDQFLEFANVRQAKVLEDLESSISGVKESDVLYPTRDLTKQRAKLYQPAVKPTDGSPLVVLFHGGGFCTGTPEGEAITARNLTRAFSAVCVSISYRLAPQFPFPYAPNDAWDALKWVAANAASLGANPALGFVVGGSSAGANLATIVAHLARDAGLQPSLTGQFLASPMNQYLSWTQNADAPFLPVAAVDMFMTGYLPDDEDGERFAILAHPRGHTGIPPAYITVSCLDPLRDHGLTYERYPGVPHSRKFREDQIKAFSWLLNRTPVKLDGAGDAIESSA</sequence>
<dbReference type="GO" id="GO:0016787">
    <property type="term" value="F:hydrolase activity"/>
    <property type="evidence" value="ECO:0007669"/>
    <property type="project" value="UniProtKB-KW"/>
</dbReference>
<organism evidence="3 4">
    <name type="scientific">Dactylonectria estremocensis</name>
    <dbReference type="NCBI Taxonomy" id="1079267"/>
    <lineage>
        <taxon>Eukaryota</taxon>
        <taxon>Fungi</taxon>
        <taxon>Dikarya</taxon>
        <taxon>Ascomycota</taxon>
        <taxon>Pezizomycotina</taxon>
        <taxon>Sordariomycetes</taxon>
        <taxon>Hypocreomycetidae</taxon>
        <taxon>Hypocreales</taxon>
        <taxon>Nectriaceae</taxon>
        <taxon>Dactylonectria</taxon>
    </lineage>
</organism>
<comment type="caution">
    <text evidence="3">The sequence shown here is derived from an EMBL/GenBank/DDBJ whole genome shotgun (WGS) entry which is preliminary data.</text>
</comment>
<name>A0A9P9DHS6_9HYPO</name>
<proteinExistence type="predicted"/>
<keyword evidence="1 3" id="KW-0378">Hydrolase</keyword>
<gene>
    <name evidence="3" type="ORF">B0J13DRAFT_589972</name>
</gene>
<dbReference type="PANTHER" id="PTHR48081">
    <property type="entry name" value="AB HYDROLASE SUPERFAMILY PROTEIN C4A8.06C"/>
    <property type="match status" value="1"/>
</dbReference>
<dbReference type="AlphaFoldDB" id="A0A9P9DHS6"/>
<dbReference type="EMBL" id="JAGMUU010000030">
    <property type="protein sequence ID" value="KAH7119488.1"/>
    <property type="molecule type" value="Genomic_DNA"/>
</dbReference>
<dbReference type="InterPro" id="IPR013094">
    <property type="entry name" value="AB_hydrolase_3"/>
</dbReference>
<evidence type="ECO:0000259" key="2">
    <source>
        <dbReference type="Pfam" id="PF07859"/>
    </source>
</evidence>